<gene>
    <name evidence="6" type="ORF">ET495_00065</name>
</gene>
<dbReference type="Pfam" id="PF00534">
    <property type="entry name" value="Glycos_transf_1"/>
    <property type="match status" value="1"/>
</dbReference>
<keyword evidence="1" id="KW-0328">Glycosyltransferase</keyword>
<sequence>MTGQRRLPADGASARASGHVRETRGERGPSLFGRLTWRIADLLVRAATVVTDAVPPHHRFGLWMRLVDLLAFGQTLPRIPHREPAPGPVRPAPSVEPAPRDVRCLLVAGGLDNGGIETVVATLALGLGRHGVAVEVVCASSGRTAEELVRAGVPVTVVPTAALADLVESRDPDVIQLHRVDPDVVAALTPQAHRTVPVFHAMESYLDAAGWRTLDTLMAECPAAMAVSESAREFFAARYPDTSIDVVVNGVESPELATGRDIADARARLAAALGVAFEDEDRLVVSLQRFSDQKNPRGLVDAFLLASEADARLRLVVAGATNSWLEVRRADVLRRLHPRGSRVHFLGDSDAQVVLRAGDIFALDSFAEGGPVAAVEAAACGLPVVLSDVGFARELVAASEAKGVLVPRANADMSARTIARARRARTQANRDSFAAGLLEAASLPRTAGGIPTRFRKETMIAGHAAVLRSVVETTTRIALRDATSC</sequence>
<accession>A0A4P6EHG0</accession>
<dbReference type="SUPFAM" id="SSF53756">
    <property type="entry name" value="UDP-Glycosyltransferase/glycogen phosphorylase"/>
    <property type="match status" value="1"/>
</dbReference>
<dbReference type="InterPro" id="IPR028098">
    <property type="entry name" value="Glyco_trans_4-like_N"/>
</dbReference>
<evidence type="ECO:0000259" key="5">
    <source>
        <dbReference type="Pfam" id="PF13439"/>
    </source>
</evidence>
<feature type="domain" description="Glycosyl transferase family 1" evidence="4">
    <location>
        <begin position="277"/>
        <end position="421"/>
    </location>
</feature>
<dbReference type="InterPro" id="IPR001296">
    <property type="entry name" value="Glyco_trans_1"/>
</dbReference>
<organism evidence="6 7">
    <name type="scientific">Xylanimonas allomyrinae</name>
    <dbReference type="NCBI Taxonomy" id="2509459"/>
    <lineage>
        <taxon>Bacteria</taxon>
        <taxon>Bacillati</taxon>
        <taxon>Actinomycetota</taxon>
        <taxon>Actinomycetes</taxon>
        <taxon>Micrococcales</taxon>
        <taxon>Promicromonosporaceae</taxon>
        <taxon>Xylanimonas</taxon>
    </lineage>
</organism>
<dbReference type="PANTHER" id="PTHR12526">
    <property type="entry name" value="GLYCOSYLTRANSFERASE"/>
    <property type="match status" value="1"/>
</dbReference>
<dbReference type="AlphaFoldDB" id="A0A4P6EHG0"/>
<proteinExistence type="predicted"/>
<evidence type="ECO:0000256" key="3">
    <source>
        <dbReference type="SAM" id="MobiDB-lite"/>
    </source>
</evidence>
<dbReference type="KEGG" id="xyl:ET495_00065"/>
<dbReference type="GO" id="GO:0016757">
    <property type="term" value="F:glycosyltransferase activity"/>
    <property type="evidence" value="ECO:0007669"/>
    <property type="project" value="UniProtKB-KW"/>
</dbReference>
<keyword evidence="2 6" id="KW-0808">Transferase</keyword>
<evidence type="ECO:0000256" key="2">
    <source>
        <dbReference type="ARBA" id="ARBA00022679"/>
    </source>
</evidence>
<dbReference type="Gene3D" id="3.40.50.2000">
    <property type="entry name" value="Glycogen Phosphorylase B"/>
    <property type="match status" value="2"/>
</dbReference>
<keyword evidence="7" id="KW-1185">Reference proteome</keyword>
<name>A0A4P6EHG0_9MICO</name>
<dbReference type="OrthoDB" id="9790710at2"/>
<feature type="domain" description="Glycosyltransferase subfamily 4-like N-terminal" evidence="5">
    <location>
        <begin position="114"/>
        <end position="252"/>
    </location>
</feature>
<dbReference type="RefSeq" id="WP_129201631.1">
    <property type="nucleotide sequence ID" value="NZ_CP035495.1"/>
</dbReference>
<protein>
    <submittedName>
        <fullName evidence="6">Glycosyltransferase</fullName>
    </submittedName>
</protein>
<evidence type="ECO:0000313" key="7">
    <source>
        <dbReference type="Proteomes" id="UP000291758"/>
    </source>
</evidence>
<reference evidence="6 7" key="1">
    <citation type="submission" date="2019-01" db="EMBL/GenBank/DDBJ databases">
        <title>Genome sequencing of strain 2JSPR-7.</title>
        <authorList>
            <person name="Heo J."/>
            <person name="Kim S.-J."/>
            <person name="Kim J.-S."/>
            <person name="Hong S.-B."/>
            <person name="Kwon S.-W."/>
        </authorList>
    </citation>
    <scope>NUCLEOTIDE SEQUENCE [LARGE SCALE GENOMIC DNA]</scope>
    <source>
        <strain evidence="6 7">2JSPR-7</strain>
    </source>
</reference>
<feature type="region of interest" description="Disordered" evidence="3">
    <location>
        <begin position="1"/>
        <end position="27"/>
    </location>
</feature>
<dbReference type="Proteomes" id="UP000291758">
    <property type="component" value="Chromosome"/>
</dbReference>
<evidence type="ECO:0000259" key="4">
    <source>
        <dbReference type="Pfam" id="PF00534"/>
    </source>
</evidence>
<dbReference type="Pfam" id="PF13439">
    <property type="entry name" value="Glyco_transf_4"/>
    <property type="match status" value="1"/>
</dbReference>
<evidence type="ECO:0000313" key="6">
    <source>
        <dbReference type="EMBL" id="QAY61960.1"/>
    </source>
</evidence>
<evidence type="ECO:0000256" key="1">
    <source>
        <dbReference type="ARBA" id="ARBA00022676"/>
    </source>
</evidence>
<dbReference type="EMBL" id="CP035495">
    <property type="protein sequence ID" value="QAY61960.1"/>
    <property type="molecule type" value="Genomic_DNA"/>
</dbReference>